<gene>
    <name evidence="2" type="ORF">AGRA3207_003601</name>
</gene>
<reference evidence="2" key="1">
    <citation type="submission" date="2020-07" db="EMBL/GenBank/DDBJ databases">
        <authorList>
            <person name="Tarantini F.S."/>
            <person name="Hong K.W."/>
            <person name="Chan K.G."/>
        </authorList>
    </citation>
    <scope>NUCLEOTIDE SEQUENCE</scope>
    <source>
        <strain evidence="2">32-07</strain>
    </source>
</reference>
<protein>
    <submittedName>
        <fullName evidence="2">Peptidase inhibitor family I36 protein</fullName>
    </submittedName>
</protein>
<sequence length="130" mass="13466">MVKRKGIARTIQVAVLGAAVLGGLLSAPAASAAGPAPQKPAVPAGAECDPGLLCMWSQTNFGGLIRYQFTAVPPGDCNSLFGYPVMRSAYNRTGVILRLKSNFFCTGDDYTIANNTALGDITARSIGGFP</sequence>
<dbReference type="RefSeq" id="WP_231335856.1">
    <property type="nucleotide sequence ID" value="NZ_CP059572.1"/>
</dbReference>
<evidence type="ECO:0000313" key="2">
    <source>
        <dbReference type="EMBL" id="QXJ22579.1"/>
    </source>
</evidence>
<evidence type="ECO:0000256" key="1">
    <source>
        <dbReference type="SAM" id="SignalP"/>
    </source>
</evidence>
<dbReference type="Pfam" id="PF03995">
    <property type="entry name" value="Inhibitor_I36"/>
    <property type="match status" value="1"/>
</dbReference>
<name>A0ABX8QWL9_9ACTN</name>
<keyword evidence="1" id="KW-0732">Signal</keyword>
<dbReference type="Proteomes" id="UP001049518">
    <property type="component" value="Chromosome"/>
</dbReference>
<organism evidence="2 3">
    <name type="scientific">Actinomadura graeca</name>
    <dbReference type="NCBI Taxonomy" id="2750812"/>
    <lineage>
        <taxon>Bacteria</taxon>
        <taxon>Bacillati</taxon>
        <taxon>Actinomycetota</taxon>
        <taxon>Actinomycetes</taxon>
        <taxon>Streptosporangiales</taxon>
        <taxon>Thermomonosporaceae</taxon>
        <taxon>Actinomadura</taxon>
    </lineage>
</organism>
<accession>A0ABX8QWL9</accession>
<feature type="chain" id="PRO_5046641577" evidence="1">
    <location>
        <begin position="33"/>
        <end position="130"/>
    </location>
</feature>
<dbReference type="EMBL" id="CP059572">
    <property type="protein sequence ID" value="QXJ22579.1"/>
    <property type="molecule type" value="Genomic_DNA"/>
</dbReference>
<proteinExistence type="predicted"/>
<evidence type="ECO:0000313" key="3">
    <source>
        <dbReference type="Proteomes" id="UP001049518"/>
    </source>
</evidence>
<feature type="signal peptide" evidence="1">
    <location>
        <begin position="1"/>
        <end position="32"/>
    </location>
</feature>
<keyword evidence="3" id="KW-1185">Reference proteome</keyword>